<dbReference type="GO" id="GO:0016020">
    <property type="term" value="C:membrane"/>
    <property type="evidence" value="ECO:0007669"/>
    <property type="project" value="TreeGrafter"/>
</dbReference>
<evidence type="ECO:0000259" key="3">
    <source>
        <dbReference type="PROSITE" id="PS51035"/>
    </source>
</evidence>
<feature type="compositionally biased region" description="Polar residues" evidence="2">
    <location>
        <begin position="483"/>
        <end position="503"/>
    </location>
</feature>
<feature type="compositionally biased region" description="Low complexity" evidence="2">
    <location>
        <begin position="125"/>
        <end position="144"/>
    </location>
</feature>
<feature type="region of interest" description="Disordered" evidence="2">
    <location>
        <begin position="468"/>
        <end position="503"/>
    </location>
</feature>
<dbReference type="AlphaFoldDB" id="A0A9J6FT92"/>
<dbReference type="PANTHER" id="PTHR12329:SF5">
    <property type="entry name" value="STARVIN, ISOFORM E"/>
    <property type="match status" value="1"/>
</dbReference>
<feature type="compositionally biased region" description="Polar residues" evidence="2">
    <location>
        <begin position="66"/>
        <end position="83"/>
    </location>
</feature>
<comment type="caution">
    <text evidence="4">The sequence shown here is derived from an EMBL/GenBank/DDBJ whole genome shotgun (WGS) entry which is preliminary data.</text>
</comment>
<accession>A0A9J6FT92</accession>
<feature type="compositionally biased region" description="Low complexity" evidence="2">
    <location>
        <begin position="468"/>
        <end position="477"/>
    </location>
</feature>
<dbReference type="GO" id="GO:0005829">
    <property type="term" value="C:cytosol"/>
    <property type="evidence" value="ECO:0007669"/>
    <property type="project" value="TreeGrafter"/>
</dbReference>
<organism evidence="4 5">
    <name type="scientific">Haemaphysalis longicornis</name>
    <name type="common">Bush tick</name>
    <dbReference type="NCBI Taxonomy" id="44386"/>
    <lineage>
        <taxon>Eukaryota</taxon>
        <taxon>Metazoa</taxon>
        <taxon>Ecdysozoa</taxon>
        <taxon>Arthropoda</taxon>
        <taxon>Chelicerata</taxon>
        <taxon>Arachnida</taxon>
        <taxon>Acari</taxon>
        <taxon>Parasitiformes</taxon>
        <taxon>Ixodida</taxon>
        <taxon>Ixodoidea</taxon>
        <taxon>Ixodidae</taxon>
        <taxon>Haemaphysalinae</taxon>
        <taxon>Haemaphysalis</taxon>
    </lineage>
</organism>
<dbReference type="GO" id="GO:0051087">
    <property type="term" value="F:protein-folding chaperone binding"/>
    <property type="evidence" value="ECO:0007669"/>
    <property type="project" value="InterPro"/>
</dbReference>
<feature type="region of interest" description="Disordered" evidence="2">
    <location>
        <begin position="62"/>
        <end position="232"/>
    </location>
</feature>
<proteinExistence type="predicted"/>
<evidence type="ECO:0000256" key="1">
    <source>
        <dbReference type="ARBA" id="ARBA00023186"/>
    </source>
</evidence>
<dbReference type="GO" id="GO:0005634">
    <property type="term" value="C:nucleus"/>
    <property type="evidence" value="ECO:0007669"/>
    <property type="project" value="TreeGrafter"/>
</dbReference>
<dbReference type="GO" id="GO:0000774">
    <property type="term" value="F:adenyl-nucleotide exchange factor activity"/>
    <property type="evidence" value="ECO:0007669"/>
    <property type="project" value="TreeGrafter"/>
</dbReference>
<gene>
    <name evidence="4" type="ORF">HPB48_020584</name>
</gene>
<sequence length="632" mass="67371">MSHRRTPFQFNPDLSSDERRSEILRRFGFQPEEDNMFYETNSPSWSTDWASRFHRPGFYDDPEWRNTGSVFGNSGSGPGSPQTRLRRGWTADHDDGGVPIKVVHEGSSGAARGFHDDGDAASETSSQGSRSSCSSGRSGGASSSKTRHEPRVHHIPIMVEPRVGSSSSGYNSDGELRQGRKVSADHAAAGEPKYAHTVPIEVDGRAAHGHPRRPPQDTQDQEMTDGSENVRVIPIEVDYGGEARARCKAEGEMNGPATGERSWAQTFPRQKSQEASKNTAPPSKSSSSGKLGRKGGTSSAKGGSNAEPQQQEDQGQKQQKHKAEEQLRQIEVELGSLRQKVLAFEGKPQDKQYKYLDEMLTRLMLKLDVVDPAGDATIRQLRKSMIKEVEQVINRLEGKPPTDALVEIDKGSVVEVCKGTVVEGGKAVAEGGKAVVEGGKAVVEAEDDEADEGSLGALAEFIPNGSAAAGAKSTGTKVPGGKSDTSGPGNALANPSEQSPKSEYISFNETSSDCKSSCYIQKDEEAKETPMETEAAVSSEAQPSQHVQMPPAIGGEAGAQEVSLPELPAIPMPVDLDSSVAHSFVGNAEELNGTGRGTPINEQCLSSLNEGDMDGSLGETSIPTENSGSTEL</sequence>
<reference evidence="4 5" key="1">
    <citation type="journal article" date="2020" name="Cell">
        <title>Large-Scale Comparative Analyses of Tick Genomes Elucidate Their Genetic Diversity and Vector Capacities.</title>
        <authorList>
            <consortium name="Tick Genome and Microbiome Consortium (TIGMIC)"/>
            <person name="Jia N."/>
            <person name="Wang J."/>
            <person name="Shi W."/>
            <person name="Du L."/>
            <person name="Sun Y."/>
            <person name="Zhan W."/>
            <person name="Jiang J.F."/>
            <person name="Wang Q."/>
            <person name="Zhang B."/>
            <person name="Ji P."/>
            <person name="Bell-Sakyi L."/>
            <person name="Cui X.M."/>
            <person name="Yuan T.T."/>
            <person name="Jiang B.G."/>
            <person name="Yang W.F."/>
            <person name="Lam T.T."/>
            <person name="Chang Q.C."/>
            <person name="Ding S.J."/>
            <person name="Wang X.J."/>
            <person name="Zhu J.G."/>
            <person name="Ruan X.D."/>
            <person name="Zhao L."/>
            <person name="Wei J.T."/>
            <person name="Ye R.Z."/>
            <person name="Que T.C."/>
            <person name="Du C.H."/>
            <person name="Zhou Y.H."/>
            <person name="Cheng J.X."/>
            <person name="Dai P.F."/>
            <person name="Guo W.B."/>
            <person name="Han X.H."/>
            <person name="Huang E.J."/>
            <person name="Li L.F."/>
            <person name="Wei W."/>
            <person name="Gao Y.C."/>
            <person name="Liu J.Z."/>
            <person name="Shao H.Z."/>
            <person name="Wang X."/>
            <person name="Wang C.C."/>
            <person name="Yang T.C."/>
            <person name="Huo Q.B."/>
            <person name="Li W."/>
            <person name="Chen H.Y."/>
            <person name="Chen S.E."/>
            <person name="Zhou L.G."/>
            <person name="Ni X.B."/>
            <person name="Tian J.H."/>
            <person name="Sheng Y."/>
            <person name="Liu T."/>
            <person name="Pan Y.S."/>
            <person name="Xia L.Y."/>
            <person name="Li J."/>
            <person name="Zhao F."/>
            <person name="Cao W.C."/>
        </authorList>
    </citation>
    <scope>NUCLEOTIDE SEQUENCE [LARGE SCALE GENOMIC DNA]</scope>
    <source>
        <strain evidence="4">HaeL-2018</strain>
    </source>
</reference>
<dbReference type="Proteomes" id="UP000821853">
    <property type="component" value="Unassembled WGS sequence"/>
</dbReference>
<dbReference type="OMA" id="NMFYETN"/>
<dbReference type="InterPro" id="IPR036533">
    <property type="entry name" value="BAG_dom_sf"/>
</dbReference>
<name>A0A9J6FT92_HAELO</name>
<keyword evidence="5" id="KW-1185">Reference proteome</keyword>
<feature type="compositionally biased region" description="Polar residues" evidence="2">
    <location>
        <begin position="600"/>
        <end position="609"/>
    </location>
</feature>
<protein>
    <recommendedName>
        <fullName evidence="3">BAG domain-containing protein</fullName>
    </recommendedName>
</protein>
<feature type="compositionally biased region" description="Basic and acidic residues" evidence="2">
    <location>
        <begin position="174"/>
        <end position="184"/>
    </location>
</feature>
<feature type="region of interest" description="Disordered" evidence="2">
    <location>
        <begin position="524"/>
        <end position="553"/>
    </location>
</feature>
<feature type="region of interest" description="Disordered" evidence="2">
    <location>
        <begin position="589"/>
        <end position="632"/>
    </location>
</feature>
<feature type="region of interest" description="Disordered" evidence="2">
    <location>
        <begin position="249"/>
        <end position="324"/>
    </location>
</feature>
<feature type="compositionally biased region" description="Polar residues" evidence="2">
    <location>
        <begin position="263"/>
        <end position="282"/>
    </location>
</feature>
<dbReference type="Gene3D" id="1.20.58.120">
    <property type="entry name" value="BAG domain"/>
    <property type="match status" value="1"/>
</dbReference>
<evidence type="ECO:0000313" key="4">
    <source>
        <dbReference type="EMBL" id="KAH9365544.1"/>
    </source>
</evidence>
<dbReference type="PROSITE" id="PS51035">
    <property type="entry name" value="BAG"/>
    <property type="match status" value="1"/>
</dbReference>
<keyword evidence="1" id="KW-0143">Chaperone</keyword>
<feature type="domain" description="BAG" evidence="3">
    <location>
        <begin position="323"/>
        <end position="400"/>
    </location>
</feature>
<dbReference type="GO" id="GO:0050821">
    <property type="term" value="P:protein stabilization"/>
    <property type="evidence" value="ECO:0007669"/>
    <property type="project" value="TreeGrafter"/>
</dbReference>
<dbReference type="OrthoDB" id="333905at2759"/>
<dbReference type="InterPro" id="IPR039773">
    <property type="entry name" value="BAG_chaperone_regulator"/>
</dbReference>
<evidence type="ECO:0000313" key="5">
    <source>
        <dbReference type="Proteomes" id="UP000821853"/>
    </source>
</evidence>
<dbReference type="VEuPathDB" id="VectorBase:HLOH_046959"/>
<dbReference type="SMART" id="SM00264">
    <property type="entry name" value="BAG"/>
    <property type="match status" value="1"/>
</dbReference>
<dbReference type="PANTHER" id="PTHR12329">
    <property type="entry name" value="BCL2-ASSOCIATED ATHANOGENE"/>
    <property type="match status" value="1"/>
</dbReference>
<evidence type="ECO:0000256" key="2">
    <source>
        <dbReference type="SAM" id="MobiDB-lite"/>
    </source>
</evidence>
<dbReference type="SUPFAM" id="SSF63491">
    <property type="entry name" value="BAG domain"/>
    <property type="match status" value="1"/>
</dbReference>
<dbReference type="InterPro" id="IPR003103">
    <property type="entry name" value="BAG_domain"/>
</dbReference>
<dbReference type="Pfam" id="PF02179">
    <property type="entry name" value="BAG"/>
    <property type="match status" value="1"/>
</dbReference>
<feature type="compositionally biased region" description="Polar residues" evidence="2">
    <location>
        <begin position="618"/>
        <end position="632"/>
    </location>
</feature>
<dbReference type="EMBL" id="JABSTR010000003">
    <property type="protein sequence ID" value="KAH9365544.1"/>
    <property type="molecule type" value="Genomic_DNA"/>
</dbReference>